<dbReference type="RefSeq" id="WP_163802784.1">
    <property type="nucleotide sequence ID" value="NZ_AP022620.1"/>
</dbReference>
<dbReference type="InterPro" id="IPR001080">
    <property type="entry name" value="3Fe4S_ferredoxin"/>
</dbReference>
<evidence type="ECO:0000256" key="6">
    <source>
        <dbReference type="ARBA" id="ARBA00023014"/>
    </source>
</evidence>
<evidence type="ECO:0000256" key="7">
    <source>
        <dbReference type="ARBA" id="ARBA00023291"/>
    </source>
</evidence>
<accession>A0A6N4W3K3</accession>
<keyword evidence="3 8" id="KW-0479">Metal-binding</keyword>
<dbReference type="PRINTS" id="PR00352">
    <property type="entry name" value="3FE4SFRDOXIN"/>
</dbReference>
<protein>
    <recommendedName>
        <fullName evidence="8">Ferredoxin</fullName>
    </recommendedName>
</protein>
<name>A0A6N4W3K3_9MYCO</name>
<reference evidence="10 11" key="1">
    <citation type="journal article" date="2019" name="Emerg. Microbes Infect.">
        <title>Comprehensive subspecies identification of 175 nontuberculous mycobacteria species based on 7547 genomic profiles.</title>
        <authorList>
            <person name="Matsumoto Y."/>
            <person name="Kinjo T."/>
            <person name="Motooka D."/>
            <person name="Nabeya D."/>
            <person name="Jung N."/>
            <person name="Uechi K."/>
            <person name="Horii T."/>
            <person name="Iida T."/>
            <person name="Fujita J."/>
            <person name="Nakamura S."/>
        </authorList>
    </citation>
    <scope>NUCLEOTIDE SEQUENCE [LARGE SCALE GENOMIC DNA]</scope>
    <source>
        <strain evidence="10 11">JCM 30275</strain>
    </source>
</reference>
<keyword evidence="7" id="KW-0003">3Fe-4S</keyword>
<evidence type="ECO:0000256" key="5">
    <source>
        <dbReference type="ARBA" id="ARBA00023004"/>
    </source>
</evidence>
<proteinExistence type="predicted"/>
<sequence>MKIRVDTTKCSGIGMCEMLAPDLFEIGEDGQSHVLATADDHAGADPSLAAEAASNCPTGAITIED</sequence>
<dbReference type="PROSITE" id="PS51379">
    <property type="entry name" value="4FE4S_FER_2"/>
    <property type="match status" value="1"/>
</dbReference>
<dbReference type="GO" id="GO:0005506">
    <property type="term" value="F:iron ion binding"/>
    <property type="evidence" value="ECO:0007669"/>
    <property type="project" value="UniProtKB-UniRule"/>
</dbReference>
<evidence type="ECO:0000256" key="4">
    <source>
        <dbReference type="ARBA" id="ARBA00022982"/>
    </source>
</evidence>
<evidence type="ECO:0000313" key="10">
    <source>
        <dbReference type="EMBL" id="BBZ75148.1"/>
    </source>
</evidence>
<evidence type="ECO:0000256" key="1">
    <source>
        <dbReference type="ARBA" id="ARBA00001927"/>
    </source>
</evidence>
<dbReference type="SUPFAM" id="SSF54862">
    <property type="entry name" value="4Fe-4S ferredoxins"/>
    <property type="match status" value="1"/>
</dbReference>
<evidence type="ECO:0000259" key="9">
    <source>
        <dbReference type="PROSITE" id="PS51379"/>
    </source>
</evidence>
<dbReference type="PANTHER" id="PTHR36923">
    <property type="entry name" value="FERREDOXIN"/>
    <property type="match status" value="1"/>
</dbReference>
<dbReference type="KEGG" id="many:MANY_04850"/>
<keyword evidence="5 8" id="KW-0408">Iron</keyword>
<dbReference type="EMBL" id="AP022620">
    <property type="protein sequence ID" value="BBZ75148.1"/>
    <property type="molecule type" value="Genomic_DNA"/>
</dbReference>
<keyword evidence="6 8" id="KW-0411">Iron-sulfur</keyword>
<organism evidence="10 11">
    <name type="scientific">Mycolicibacterium anyangense</name>
    <dbReference type="NCBI Taxonomy" id="1431246"/>
    <lineage>
        <taxon>Bacteria</taxon>
        <taxon>Bacillati</taxon>
        <taxon>Actinomycetota</taxon>
        <taxon>Actinomycetes</taxon>
        <taxon>Mycobacteriales</taxon>
        <taxon>Mycobacteriaceae</taxon>
        <taxon>Mycolicibacterium</taxon>
    </lineage>
</organism>
<gene>
    <name evidence="10" type="primary">fdx</name>
    <name evidence="10" type="ORF">MANY_04850</name>
</gene>
<comment type="function">
    <text evidence="8">Ferredoxins are iron-sulfur proteins that transfer electrons in a wide variety of metabolic reactions.</text>
</comment>
<dbReference type="GO" id="GO:0051538">
    <property type="term" value="F:3 iron, 4 sulfur cluster binding"/>
    <property type="evidence" value="ECO:0007669"/>
    <property type="project" value="UniProtKB-KW"/>
</dbReference>
<dbReference type="Pfam" id="PF13459">
    <property type="entry name" value="Fer4_15"/>
    <property type="match status" value="1"/>
</dbReference>
<dbReference type="Proteomes" id="UP000467249">
    <property type="component" value="Chromosome"/>
</dbReference>
<keyword evidence="11" id="KW-1185">Reference proteome</keyword>
<dbReference type="InterPro" id="IPR017896">
    <property type="entry name" value="4Fe4S_Fe-S-bd"/>
</dbReference>
<dbReference type="PANTHER" id="PTHR36923:SF3">
    <property type="entry name" value="FERREDOXIN"/>
    <property type="match status" value="1"/>
</dbReference>
<comment type="cofactor">
    <cofactor evidence="1">
        <name>[3Fe-4S] cluster</name>
        <dbReference type="ChEBI" id="CHEBI:21137"/>
    </cofactor>
</comment>
<keyword evidence="2 8" id="KW-0813">Transport</keyword>
<feature type="domain" description="4Fe-4S ferredoxin-type" evidence="9">
    <location>
        <begin position="1"/>
        <end position="29"/>
    </location>
</feature>
<evidence type="ECO:0000256" key="2">
    <source>
        <dbReference type="ARBA" id="ARBA00022448"/>
    </source>
</evidence>
<dbReference type="InterPro" id="IPR051269">
    <property type="entry name" value="Fe-S_cluster_ET"/>
</dbReference>
<evidence type="ECO:0000256" key="3">
    <source>
        <dbReference type="ARBA" id="ARBA00022723"/>
    </source>
</evidence>
<dbReference type="Gene3D" id="3.30.70.20">
    <property type="match status" value="1"/>
</dbReference>
<keyword evidence="4 8" id="KW-0249">Electron transport</keyword>
<evidence type="ECO:0000256" key="8">
    <source>
        <dbReference type="RuleBase" id="RU368020"/>
    </source>
</evidence>
<evidence type="ECO:0000313" key="11">
    <source>
        <dbReference type="Proteomes" id="UP000467249"/>
    </source>
</evidence>
<dbReference type="GO" id="GO:0009055">
    <property type="term" value="F:electron transfer activity"/>
    <property type="evidence" value="ECO:0007669"/>
    <property type="project" value="UniProtKB-UniRule"/>
</dbReference>
<dbReference type="AlphaFoldDB" id="A0A6N4W3K3"/>